<evidence type="ECO:0008006" key="4">
    <source>
        <dbReference type="Google" id="ProtNLM"/>
    </source>
</evidence>
<feature type="transmembrane region" description="Helical" evidence="1">
    <location>
        <begin position="121"/>
        <end position="138"/>
    </location>
</feature>
<reference evidence="3" key="1">
    <citation type="submission" date="2019-12" db="EMBL/GenBank/DDBJ databases">
        <title>An insight into the sialome of adult female Ixodes ricinus ticks feeding for 6 days.</title>
        <authorList>
            <person name="Perner J."/>
            <person name="Ribeiro J.M.C."/>
        </authorList>
    </citation>
    <scope>NUCLEOTIDE SEQUENCE</scope>
    <source>
        <strain evidence="3">Semi-engorged</strain>
        <tissue evidence="3">Salivary glands</tissue>
    </source>
</reference>
<keyword evidence="1" id="KW-1133">Transmembrane helix</keyword>
<proteinExistence type="predicted"/>
<dbReference type="PROSITE" id="PS51257">
    <property type="entry name" value="PROKAR_LIPOPROTEIN"/>
    <property type="match status" value="1"/>
</dbReference>
<keyword evidence="2" id="KW-0732">Signal</keyword>
<evidence type="ECO:0000313" key="3">
    <source>
        <dbReference type="EMBL" id="MXU93658.1"/>
    </source>
</evidence>
<organism evidence="3">
    <name type="scientific">Ixodes ricinus</name>
    <name type="common">Common tick</name>
    <name type="synonym">Acarus ricinus</name>
    <dbReference type="NCBI Taxonomy" id="34613"/>
    <lineage>
        <taxon>Eukaryota</taxon>
        <taxon>Metazoa</taxon>
        <taxon>Ecdysozoa</taxon>
        <taxon>Arthropoda</taxon>
        <taxon>Chelicerata</taxon>
        <taxon>Arachnida</taxon>
        <taxon>Acari</taxon>
        <taxon>Parasitiformes</taxon>
        <taxon>Ixodida</taxon>
        <taxon>Ixodoidea</taxon>
        <taxon>Ixodidae</taxon>
        <taxon>Ixodinae</taxon>
        <taxon>Ixodes</taxon>
    </lineage>
</organism>
<keyword evidence="1" id="KW-0812">Transmembrane</keyword>
<evidence type="ECO:0000256" key="1">
    <source>
        <dbReference type="SAM" id="Phobius"/>
    </source>
</evidence>
<accession>A0A6B0UWQ9</accession>
<feature type="chain" id="PRO_5025529974" description="Secreted protein" evidence="2">
    <location>
        <begin position="20"/>
        <end position="149"/>
    </location>
</feature>
<dbReference type="EMBL" id="GIFC01011575">
    <property type="protein sequence ID" value="MXU93658.1"/>
    <property type="molecule type" value="Transcribed_RNA"/>
</dbReference>
<evidence type="ECO:0000256" key="2">
    <source>
        <dbReference type="SAM" id="SignalP"/>
    </source>
</evidence>
<keyword evidence="1" id="KW-0472">Membrane</keyword>
<protein>
    <recommendedName>
        <fullName evidence="4">Secreted protein</fullName>
    </recommendedName>
</protein>
<dbReference type="AlphaFoldDB" id="A0A6B0UWQ9"/>
<sequence length="149" mass="16688">MARRAVMFASLCLISSISAFCISFAFCLSFSCSGSSIFERLFAARRRISRSCSSCLFFSNLSNSSRNLSCALTSWVTSYRESLLMFSSRCSATIPSFWTSDFNRSCVAWEMRATTSDGISSMPYLTATLVILLCRGFVKRKFSSLHDRI</sequence>
<name>A0A6B0UWQ9_IXORI</name>
<feature type="signal peptide" evidence="2">
    <location>
        <begin position="1"/>
        <end position="19"/>
    </location>
</feature>